<feature type="transmembrane region" description="Helical" evidence="10">
    <location>
        <begin position="111"/>
        <end position="137"/>
    </location>
</feature>
<dbReference type="GO" id="GO:0016125">
    <property type="term" value="P:sterol metabolic process"/>
    <property type="evidence" value="ECO:0007669"/>
    <property type="project" value="UniProtKB-UniRule"/>
</dbReference>
<dbReference type="GO" id="GO:0032366">
    <property type="term" value="P:intracellular sterol transport"/>
    <property type="evidence" value="ECO:0007669"/>
    <property type="project" value="UniProtKB-UniRule"/>
</dbReference>
<evidence type="ECO:0000256" key="5">
    <source>
        <dbReference type="ARBA" id="ARBA00022824"/>
    </source>
</evidence>
<keyword evidence="5 10" id="KW-0256">Endoplasmic reticulum</keyword>
<feature type="transmembrane region" description="Helical" evidence="10">
    <location>
        <begin position="73"/>
        <end position="91"/>
    </location>
</feature>
<evidence type="ECO:0000256" key="10">
    <source>
        <dbReference type="RuleBase" id="RU368065"/>
    </source>
</evidence>
<accession>A0A1I8P2H4</accession>
<comment type="similarity">
    <text evidence="2 10">Belongs to the ARV1 family.</text>
</comment>
<keyword evidence="8 10" id="KW-0443">Lipid metabolism</keyword>
<dbReference type="Proteomes" id="UP000095300">
    <property type="component" value="Unassembled WGS sequence"/>
</dbReference>
<keyword evidence="12" id="KW-1185">Reference proteome</keyword>
<keyword evidence="9 10" id="KW-0472">Membrane</keyword>
<dbReference type="GO" id="GO:0097036">
    <property type="term" value="P:regulation of plasma membrane sterol distribution"/>
    <property type="evidence" value="ECO:0007669"/>
    <property type="project" value="UniProtKB-UniRule"/>
</dbReference>
<reference evidence="11" key="1">
    <citation type="submission" date="2020-05" db="UniProtKB">
        <authorList>
            <consortium name="EnsemblMetazoa"/>
        </authorList>
    </citation>
    <scope>IDENTIFICATION</scope>
    <source>
        <strain evidence="11">USDA</strain>
    </source>
</reference>
<evidence type="ECO:0000256" key="8">
    <source>
        <dbReference type="ARBA" id="ARBA00023098"/>
    </source>
</evidence>
<feature type="transmembrane region" description="Helical" evidence="10">
    <location>
        <begin position="187"/>
        <end position="206"/>
    </location>
</feature>
<evidence type="ECO:0000256" key="9">
    <source>
        <dbReference type="ARBA" id="ARBA00023136"/>
    </source>
</evidence>
<evidence type="ECO:0000256" key="3">
    <source>
        <dbReference type="ARBA" id="ARBA00022448"/>
    </source>
</evidence>
<dbReference type="PANTHER" id="PTHR14467">
    <property type="entry name" value="ARV1"/>
    <property type="match status" value="1"/>
</dbReference>
<dbReference type="GO" id="GO:0006665">
    <property type="term" value="P:sphingolipid metabolic process"/>
    <property type="evidence" value="ECO:0007669"/>
    <property type="project" value="TreeGrafter"/>
</dbReference>
<sequence>MKQNKKYVCVNCGNNLPKLFKEYSSTIKPLNCNKCHSVADKYIEFEPVIIIVDFMLLSPSSYRHALYNRDFKLFWKLSLMLLLLESLTLWRENTMEQFQGDVRRMPPHENGFYYSCAYKIGEFILCTLLMMIATFLIRPSFFSQVCCTREYCFQLLKANALANFSKIFLLPIILWRENTTDIGASLHRNFVLLHHLCALVSVYMVVSHVRLLKAALIVIPVYATKAYVMQQLVQY</sequence>
<keyword evidence="4 10" id="KW-0812">Transmembrane</keyword>
<evidence type="ECO:0000256" key="1">
    <source>
        <dbReference type="ARBA" id="ARBA00004477"/>
    </source>
</evidence>
<dbReference type="InterPro" id="IPR007290">
    <property type="entry name" value="Arv1"/>
</dbReference>
<gene>
    <name evidence="11" type="primary">106096180</name>
</gene>
<dbReference type="STRING" id="35570.A0A1I8P2H4"/>
<keyword evidence="6 10" id="KW-1133">Transmembrane helix</keyword>
<dbReference type="GO" id="GO:0032541">
    <property type="term" value="C:cortical endoplasmic reticulum"/>
    <property type="evidence" value="ECO:0007669"/>
    <property type="project" value="TreeGrafter"/>
</dbReference>
<protein>
    <recommendedName>
        <fullName evidence="10">Protein ARV</fullName>
    </recommendedName>
</protein>
<dbReference type="VEuPathDB" id="VectorBase:SCAU004255"/>
<dbReference type="OrthoDB" id="2192830at2759"/>
<dbReference type="Pfam" id="PF04161">
    <property type="entry name" value="Arv1"/>
    <property type="match status" value="1"/>
</dbReference>
<evidence type="ECO:0000313" key="11">
    <source>
        <dbReference type="EnsemblMetazoa" id="SCAU004255-PA"/>
    </source>
</evidence>
<keyword evidence="3 10" id="KW-0813">Transport</keyword>
<comment type="subcellular location">
    <subcellularLocation>
        <location evidence="1 10">Endoplasmic reticulum membrane</location>
        <topology evidence="1 10">Multi-pass membrane protein</topology>
    </subcellularLocation>
</comment>
<dbReference type="AlphaFoldDB" id="A0A1I8P2H4"/>
<feature type="transmembrane region" description="Helical" evidence="10">
    <location>
        <begin position="158"/>
        <end position="175"/>
    </location>
</feature>
<organism evidence="11 12">
    <name type="scientific">Stomoxys calcitrans</name>
    <name type="common">Stable fly</name>
    <name type="synonym">Conops calcitrans</name>
    <dbReference type="NCBI Taxonomy" id="35570"/>
    <lineage>
        <taxon>Eukaryota</taxon>
        <taxon>Metazoa</taxon>
        <taxon>Ecdysozoa</taxon>
        <taxon>Arthropoda</taxon>
        <taxon>Hexapoda</taxon>
        <taxon>Insecta</taxon>
        <taxon>Pterygota</taxon>
        <taxon>Neoptera</taxon>
        <taxon>Endopterygota</taxon>
        <taxon>Diptera</taxon>
        <taxon>Brachycera</taxon>
        <taxon>Muscomorpha</taxon>
        <taxon>Muscoidea</taxon>
        <taxon>Muscidae</taxon>
        <taxon>Stomoxys</taxon>
    </lineage>
</organism>
<evidence type="ECO:0000313" key="12">
    <source>
        <dbReference type="Proteomes" id="UP000095300"/>
    </source>
</evidence>
<comment type="function">
    <text evidence="10">Mediator of sterol homeostasis involved in sterol uptake, trafficking and distribution into membranes.</text>
</comment>
<dbReference type="GO" id="GO:0005789">
    <property type="term" value="C:endoplasmic reticulum membrane"/>
    <property type="evidence" value="ECO:0007669"/>
    <property type="project" value="UniProtKB-SubCell"/>
</dbReference>
<evidence type="ECO:0000256" key="4">
    <source>
        <dbReference type="ARBA" id="ARBA00022692"/>
    </source>
</evidence>
<keyword evidence="7 10" id="KW-0445">Lipid transport</keyword>
<dbReference type="EnsemblMetazoa" id="SCAU004255-RA">
    <property type="protein sequence ID" value="SCAU004255-PA"/>
    <property type="gene ID" value="SCAU004255"/>
</dbReference>
<name>A0A1I8P2H4_STOCA</name>
<evidence type="ECO:0000256" key="7">
    <source>
        <dbReference type="ARBA" id="ARBA00023055"/>
    </source>
</evidence>
<dbReference type="PANTHER" id="PTHR14467:SF0">
    <property type="entry name" value="PROTEIN ARV1"/>
    <property type="match status" value="1"/>
</dbReference>
<dbReference type="KEGG" id="scac:106096180"/>
<evidence type="ECO:0000256" key="2">
    <source>
        <dbReference type="ARBA" id="ARBA00009187"/>
    </source>
</evidence>
<evidence type="ECO:0000256" key="6">
    <source>
        <dbReference type="ARBA" id="ARBA00022989"/>
    </source>
</evidence>
<proteinExistence type="inferred from homology"/>
<dbReference type="GO" id="GO:0005794">
    <property type="term" value="C:Golgi apparatus"/>
    <property type="evidence" value="ECO:0007669"/>
    <property type="project" value="TreeGrafter"/>
</dbReference>